<dbReference type="OrthoDB" id="9775950at2"/>
<protein>
    <submittedName>
        <fullName evidence="6">Polysaccharide biosynthesis family protein</fullName>
    </submittedName>
</protein>
<dbReference type="GeneID" id="58716925"/>
<dbReference type="PIRSF" id="PIRSF038958">
    <property type="entry name" value="PG_synth_SpoVB"/>
    <property type="match status" value="1"/>
</dbReference>
<dbReference type="InterPro" id="IPR002797">
    <property type="entry name" value="Polysacc_synth"/>
</dbReference>
<dbReference type="eggNOG" id="COG2244">
    <property type="taxonomic scope" value="Bacteria"/>
</dbReference>
<name>A0A099WDE9_9LIST</name>
<proteinExistence type="predicted"/>
<dbReference type="RefSeq" id="WP_036084973.1">
    <property type="nucleotide sequence ID" value="NZ_CBCSHQ010000001.1"/>
</dbReference>
<organism evidence="6 7">
    <name type="scientific">Listeria booriae</name>
    <dbReference type="NCBI Taxonomy" id="1552123"/>
    <lineage>
        <taxon>Bacteria</taxon>
        <taxon>Bacillati</taxon>
        <taxon>Bacillota</taxon>
        <taxon>Bacilli</taxon>
        <taxon>Bacillales</taxon>
        <taxon>Listeriaceae</taxon>
        <taxon>Listeria</taxon>
    </lineage>
</organism>
<evidence type="ECO:0000256" key="4">
    <source>
        <dbReference type="ARBA" id="ARBA00022989"/>
    </source>
</evidence>
<gene>
    <name evidence="6" type="ORF">EP57_05925</name>
</gene>
<dbReference type="EMBL" id="JNFA01000011">
    <property type="protein sequence ID" value="KGL42992.1"/>
    <property type="molecule type" value="Genomic_DNA"/>
</dbReference>
<keyword evidence="4" id="KW-1133">Transmembrane helix</keyword>
<dbReference type="GO" id="GO:0005886">
    <property type="term" value="C:plasma membrane"/>
    <property type="evidence" value="ECO:0007669"/>
    <property type="project" value="UniProtKB-SubCell"/>
</dbReference>
<dbReference type="Proteomes" id="UP000029844">
    <property type="component" value="Unassembled WGS sequence"/>
</dbReference>
<keyword evidence="3" id="KW-0812">Transmembrane</keyword>
<evidence type="ECO:0000256" key="5">
    <source>
        <dbReference type="ARBA" id="ARBA00023136"/>
    </source>
</evidence>
<evidence type="ECO:0000256" key="3">
    <source>
        <dbReference type="ARBA" id="ARBA00022692"/>
    </source>
</evidence>
<dbReference type="InterPro" id="IPR024923">
    <property type="entry name" value="PG_synth_SpoVB"/>
</dbReference>
<dbReference type="PANTHER" id="PTHR30250:SF29">
    <property type="entry name" value="POLYSACCHARIDE BIOSYNTHESIS PROTEIN C-TERMINAL DOMAIN-CONTAINING PROTEIN"/>
    <property type="match status" value="1"/>
</dbReference>
<dbReference type="Pfam" id="PF01943">
    <property type="entry name" value="Polysacc_synt"/>
    <property type="match status" value="1"/>
</dbReference>
<reference evidence="6 7" key="1">
    <citation type="submission" date="2014-05" db="EMBL/GenBank/DDBJ databases">
        <title>Novel Listeriaceae from food processing environments.</title>
        <authorList>
            <person name="den Bakker H.C."/>
        </authorList>
    </citation>
    <scope>NUCLEOTIDE SEQUENCE [LARGE SCALE GENOMIC DNA]</scope>
    <source>
        <strain evidence="6 7">FSL A5-0281</strain>
    </source>
</reference>
<keyword evidence="7" id="KW-1185">Reference proteome</keyword>
<evidence type="ECO:0000256" key="2">
    <source>
        <dbReference type="ARBA" id="ARBA00022475"/>
    </source>
</evidence>
<dbReference type="PANTHER" id="PTHR30250">
    <property type="entry name" value="PST FAMILY PREDICTED COLANIC ACID TRANSPORTER"/>
    <property type="match status" value="1"/>
</dbReference>
<dbReference type="InterPro" id="IPR050833">
    <property type="entry name" value="Poly_Biosynth_Transport"/>
</dbReference>
<dbReference type="CDD" id="cd13124">
    <property type="entry name" value="MATE_SpoVB_like"/>
    <property type="match status" value="1"/>
</dbReference>
<evidence type="ECO:0000256" key="1">
    <source>
        <dbReference type="ARBA" id="ARBA00004651"/>
    </source>
</evidence>
<dbReference type="AlphaFoldDB" id="A0A099WDE9"/>
<sequence length="523" mass="57641">MAQKTIKNLMQGAVWLTLASLLSKILSAVYRIPFQNMVGDIGFYIFQQVYPIYGIAMTLALVGFPVIVSRMIAEEKDVTKREAIFQFSLQVMFGVGIVFFLLIFFGADFIARVMGDYHLTILIRVISFAFLLMPFLASLRGFFQGHEQMMPTAVSQTIEQLVRVVIIIAGATGAVALGWNLYMTGAVAMSGAVIGGLGAFGTLIYFYWRKKPEKIVFTKKWASWAFTKQFLAQSIAVCTTSAMLILFQLLDSFQVYRLMRSSGIDATAAKELKGIYDRGQPLLQLGLVLCMGLALAIVPMITAAKARGETRELRRSVLLIIKLTILLSGAATLGLIAIMRPTNQMLFETAAGTGVLQVFILSLFLSSLIVSMSSILQGFGNMAGPAVAVCIGLIIKLVTNAILVPRFATYGASWSTVIGLGATLIICYILLKRQLPIPFIRKNMIGWALLAFLAMIIVPVAWETFWPLTSRIGSAVQALFGALIGGIIFFYCLIKFNLLTKRDLVFMPFGSKLLWLTTKIRRR</sequence>
<dbReference type="STRING" id="1552123.EP57_05925"/>
<evidence type="ECO:0000313" key="7">
    <source>
        <dbReference type="Proteomes" id="UP000029844"/>
    </source>
</evidence>
<evidence type="ECO:0000313" key="6">
    <source>
        <dbReference type="EMBL" id="KGL42992.1"/>
    </source>
</evidence>
<comment type="subcellular location">
    <subcellularLocation>
        <location evidence="1">Cell membrane</location>
        <topology evidence="1">Multi-pass membrane protein</topology>
    </subcellularLocation>
</comment>
<accession>A0A099WDE9</accession>
<keyword evidence="5" id="KW-0472">Membrane</keyword>
<comment type="caution">
    <text evidence="6">The sequence shown here is derived from an EMBL/GenBank/DDBJ whole genome shotgun (WGS) entry which is preliminary data.</text>
</comment>
<keyword evidence="2" id="KW-1003">Cell membrane</keyword>